<evidence type="ECO:0000313" key="8">
    <source>
        <dbReference type="EMBL" id="VEV58363.1"/>
    </source>
</evidence>
<keyword evidence="2" id="KW-0677">Repeat</keyword>
<reference evidence="8 9" key="1">
    <citation type="submission" date="2019-01" db="EMBL/GenBank/DDBJ databases">
        <authorList>
            <person name="Ramaprasad A."/>
        </authorList>
    </citation>
    <scope>NUCLEOTIDE SEQUENCE [LARGE SCALE GENOMIC DNA]</scope>
</reference>
<dbReference type="OrthoDB" id="411372at2759"/>
<dbReference type="InterPro" id="IPR000571">
    <property type="entry name" value="Znf_CCCH"/>
</dbReference>
<organism evidence="8 9">
    <name type="scientific">Plasmodium vinckei vinckei</name>
    <dbReference type="NCBI Taxonomy" id="54757"/>
    <lineage>
        <taxon>Eukaryota</taxon>
        <taxon>Sar</taxon>
        <taxon>Alveolata</taxon>
        <taxon>Apicomplexa</taxon>
        <taxon>Aconoidasida</taxon>
        <taxon>Haemosporida</taxon>
        <taxon>Plasmodiidae</taxon>
        <taxon>Plasmodium</taxon>
        <taxon>Plasmodium (Vinckeia)</taxon>
    </lineage>
</organism>
<dbReference type="Gene3D" id="2.30.30.1190">
    <property type="match status" value="1"/>
</dbReference>
<feature type="compositionally biased region" description="Low complexity" evidence="6">
    <location>
        <begin position="45"/>
        <end position="60"/>
    </location>
</feature>
<evidence type="ECO:0000256" key="6">
    <source>
        <dbReference type="SAM" id="MobiDB-lite"/>
    </source>
</evidence>
<evidence type="ECO:0000256" key="3">
    <source>
        <dbReference type="ARBA" id="ARBA00022771"/>
    </source>
</evidence>
<feature type="compositionally biased region" description="Basic and acidic residues" evidence="6">
    <location>
        <begin position="278"/>
        <end position="313"/>
    </location>
</feature>
<feature type="domain" description="C3H1-type" evidence="7">
    <location>
        <begin position="74"/>
        <end position="101"/>
    </location>
</feature>
<feature type="region of interest" description="Disordered" evidence="6">
    <location>
        <begin position="21"/>
        <end position="60"/>
    </location>
</feature>
<evidence type="ECO:0000256" key="5">
    <source>
        <dbReference type="PROSITE-ProRule" id="PRU00723"/>
    </source>
</evidence>
<dbReference type="GO" id="GO:0003723">
    <property type="term" value="F:RNA binding"/>
    <property type="evidence" value="ECO:0007669"/>
    <property type="project" value="InterPro"/>
</dbReference>
<feature type="region of interest" description="Disordered" evidence="6">
    <location>
        <begin position="273"/>
        <end position="335"/>
    </location>
</feature>
<dbReference type="Proteomes" id="UP000290582">
    <property type="component" value="Chromosome PVVCY_13"/>
</dbReference>
<dbReference type="VEuPathDB" id="PlasmoDB:PVVCY_1303000"/>
<name>A0A449BY50_PLAVN</name>
<sequence length="352" mass="41141">MDKINDDEILNKISNMTNNLSNVSSSATSNIKKQKKVKKQKTGKNMKNSNKTNNNNGKKNINKAAVIGSYEEHKKKDICKFFFKKGKCIHNEKCNYSHDVTPIYKISKLCKFLIKGNCHKDNCMFSHDYNFFFCRNNLINNSCTNPSCKFKHAKIDASITNTDKYNSEVDNLLSSDDKIRFLYNNKNYLTELLINKYLPPDKSGDVNIEKIHRKDIYPWFINGIIDLIQVDFKHGNTKYFYDILNNYKNKDHNLNAFLTENNANDIINNMGENSISQKENDHSDIKKNENTNEDTNDAHAVDSKTIENKKESVENNEQNEEEDNDNFNDDKFYLSEEEDYTQYLNKYFDMDK</sequence>
<feature type="compositionally biased region" description="Polar residues" evidence="6">
    <location>
        <begin position="21"/>
        <end position="31"/>
    </location>
</feature>
<dbReference type="Pfam" id="PF14608">
    <property type="entry name" value="zf-CCCH_2"/>
    <property type="match status" value="2"/>
</dbReference>
<feature type="domain" description="C3H1-type" evidence="7">
    <location>
        <begin position="104"/>
        <end position="130"/>
    </location>
</feature>
<evidence type="ECO:0000256" key="2">
    <source>
        <dbReference type="ARBA" id="ARBA00022737"/>
    </source>
</evidence>
<evidence type="ECO:0000313" key="9">
    <source>
        <dbReference type="Proteomes" id="UP000290582"/>
    </source>
</evidence>
<dbReference type="EMBL" id="LR215069">
    <property type="protein sequence ID" value="VEV58363.1"/>
    <property type="molecule type" value="Genomic_DNA"/>
</dbReference>
<dbReference type="PROSITE" id="PS50103">
    <property type="entry name" value="ZF_C3H1"/>
    <property type="match status" value="2"/>
</dbReference>
<dbReference type="PANTHER" id="PTHR13119:SF12">
    <property type="entry name" value="PROTEIN SUPPRESSOR OF SABLE"/>
    <property type="match status" value="1"/>
</dbReference>
<evidence type="ECO:0000259" key="7">
    <source>
        <dbReference type="PROSITE" id="PS50103"/>
    </source>
</evidence>
<keyword evidence="1 5" id="KW-0479">Metal-binding</keyword>
<evidence type="ECO:0000256" key="4">
    <source>
        <dbReference type="ARBA" id="ARBA00022833"/>
    </source>
</evidence>
<dbReference type="Gene3D" id="4.10.1000.10">
    <property type="entry name" value="Zinc finger, CCCH-type"/>
    <property type="match status" value="1"/>
</dbReference>
<feature type="compositionally biased region" description="Acidic residues" evidence="6">
    <location>
        <begin position="317"/>
        <end position="327"/>
    </location>
</feature>
<dbReference type="GO" id="GO:0005634">
    <property type="term" value="C:nucleus"/>
    <property type="evidence" value="ECO:0007669"/>
    <property type="project" value="TreeGrafter"/>
</dbReference>
<dbReference type="InterPro" id="IPR036855">
    <property type="entry name" value="Znf_CCCH_sf"/>
</dbReference>
<protein>
    <submittedName>
        <fullName evidence="8">Zinc finger protein, putative</fullName>
    </submittedName>
</protein>
<dbReference type="GO" id="GO:0008270">
    <property type="term" value="F:zinc ion binding"/>
    <property type="evidence" value="ECO:0007669"/>
    <property type="project" value="UniProtKB-KW"/>
</dbReference>
<dbReference type="GeneID" id="19958493"/>
<dbReference type="SMART" id="SM00356">
    <property type="entry name" value="ZnF_C3H1"/>
    <property type="match status" value="3"/>
</dbReference>
<dbReference type="AlphaFoldDB" id="A0A449BY50"/>
<feature type="zinc finger region" description="C3H1-type" evidence="5">
    <location>
        <begin position="74"/>
        <end position="101"/>
    </location>
</feature>
<proteinExistence type="predicted"/>
<feature type="zinc finger region" description="C3H1-type" evidence="5">
    <location>
        <begin position="104"/>
        <end position="130"/>
    </location>
</feature>
<keyword evidence="3 5" id="KW-0863">Zinc-finger</keyword>
<dbReference type="GO" id="GO:0045892">
    <property type="term" value="P:negative regulation of DNA-templated transcription"/>
    <property type="evidence" value="ECO:0007669"/>
    <property type="project" value="InterPro"/>
</dbReference>
<feature type="compositionally biased region" description="Basic residues" evidence="6">
    <location>
        <begin position="32"/>
        <end position="44"/>
    </location>
</feature>
<accession>A0A449BY50</accession>
<gene>
    <name evidence="8" type="ORF">PVVCY_1303000</name>
</gene>
<keyword evidence="4 5" id="KW-0862">Zinc</keyword>
<dbReference type="SUPFAM" id="SSF90229">
    <property type="entry name" value="CCCH zinc finger"/>
    <property type="match status" value="1"/>
</dbReference>
<dbReference type="PANTHER" id="PTHR13119">
    <property type="entry name" value="ZINC FINGER CCCH DOMAIN-CONTAINING PROTEI"/>
    <property type="match status" value="1"/>
</dbReference>
<dbReference type="InterPro" id="IPR045124">
    <property type="entry name" value="Su(sable)-like"/>
</dbReference>
<dbReference type="Pfam" id="PF00642">
    <property type="entry name" value="zf-CCCH"/>
    <property type="match status" value="1"/>
</dbReference>
<dbReference type="KEGG" id="pvv:PVVCY_1303000"/>
<dbReference type="RefSeq" id="XP_008622197.1">
    <property type="nucleotide sequence ID" value="XM_008623975.1"/>
</dbReference>
<evidence type="ECO:0000256" key="1">
    <source>
        <dbReference type="ARBA" id="ARBA00022723"/>
    </source>
</evidence>